<comment type="caution">
    <text evidence="2">The sequence shown here is derived from an EMBL/GenBank/DDBJ whole genome shotgun (WGS) entry which is preliminary data.</text>
</comment>
<feature type="compositionally biased region" description="Polar residues" evidence="1">
    <location>
        <begin position="1"/>
        <end position="35"/>
    </location>
</feature>
<keyword evidence="3" id="KW-1185">Reference proteome</keyword>
<feature type="region of interest" description="Disordered" evidence="1">
    <location>
        <begin position="212"/>
        <end position="246"/>
    </location>
</feature>
<feature type="compositionally biased region" description="Acidic residues" evidence="1">
    <location>
        <begin position="223"/>
        <end position="246"/>
    </location>
</feature>
<evidence type="ECO:0000313" key="3">
    <source>
        <dbReference type="Proteomes" id="UP000700596"/>
    </source>
</evidence>
<feature type="region of interest" description="Disordered" evidence="1">
    <location>
        <begin position="1"/>
        <end position="56"/>
    </location>
</feature>
<accession>A0A9P9IEN9</accession>
<organism evidence="2 3">
    <name type="scientific">Dendryphion nanum</name>
    <dbReference type="NCBI Taxonomy" id="256645"/>
    <lineage>
        <taxon>Eukaryota</taxon>
        <taxon>Fungi</taxon>
        <taxon>Dikarya</taxon>
        <taxon>Ascomycota</taxon>
        <taxon>Pezizomycotina</taxon>
        <taxon>Dothideomycetes</taxon>
        <taxon>Pleosporomycetidae</taxon>
        <taxon>Pleosporales</taxon>
        <taxon>Torulaceae</taxon>
        <taxon>Dendryphion</taxon>
    </lineage>
</organism>
<name>A0A9P9IEN9_9PLEO</name>
<dbReference type="AlphaFoldDB" id="A0A9P9IEN9"/>
<evidence type="ECO:0000313" key="2">
    <source>
        <dbReference type="EMBL" id="KAH7117976.1"/>
    </source>
</evidence>
<evidence type="ECO:0000256" key="1">
    <source>
        <dbReference type="SAM" id="MobiDB-lite"/>
    </source>
</evidence>
<dbReference type="Proteomes" id="UP000700596">
    <property type="component" value="Unassembled WGS sequence"/>
</dbReference>
<dbReference type="EMBL" id="JAGMWT010000013">
    <property type="protein sequence ID" value="KAH7117976.1"/>
    <property type="molecule type" value="Genomic_DNA"/>
</dbReference>
<protein>
    <submittedName>
        <fullName evidence="2">Uncharacterized protein</fullName>
    </submittedName>
</protein>
<sequence>MTTSSQVNALGQTSPTAATSMLSESAVSTKQTPPTSKRRFSQISAGALQEDSGDSDQGHLFTNISWPRRQNINIRLGTHFMDLSIPTTINIHGSSSRVLASYEFWTLTIRTELRKIAPDYLIFSRVLTEQELRWLADRVMVFAWPIVLQKLTRPLVSGCLKELQSYRGEVDIVVNTKQGFSSRATRALRRRPARSAMARVVTGSVVECTDVGEQGLTVGGASQEEEDGDSEENSGTENDGEEVSQS</sequence>
<proteinExistence type="predicted"/>
<gene>
    <name evidence="2" type="ORF">B0J11DRAFT_509668</name>
</gene>
<reference evidence="2" key="1">
    <citation type="journal article" date="2021" name="Nat. Commun.">
        <title>Genetic determinants of endophytism in the Arabidopsis root mycobiome.</title>
        <authorList>
            <person name="Mesny F."/>
            <person name="Miyauchi S."/>
            <person name="Thiergart T."/>
            <person name="Pickel B."/>
            <person name="Atanasova L."/>
            <person name="Karlsson M."/>
            <person name="Huettel B."/>
            <person name="Barry K.W."/>
            <person name="Haridas S."/>
            <person name="Chen C."/>
            <person name="Bauer D."/>
            <person name="Andreopoulos W."/>
            <person name="Pangilinan J."/>
            <person name="LaButti K."/>
            <person name="Riley R."/>
            <person name="Lipzen A."/>
            <person name="Clum A."/>
            <person name="Drula E."/>
            <person name="Henrissat B."/>
            <person name="Kohler A."/>
            <person name="Grigoriev I.V."/>
            <person name="Martin F.M."/>
            <person name="Hacquard S."/>
        </authorList>
    </citation>
    <scope>NUCLEOTIDE SEQUENCE</scope>
    <source>
        <strain evidence="2">MPI-CAGE-CH-0243</strain>
    </source>
</reference>